<dbReference type="AlphaFoldDB" id="A0ABC8RYH3"/>
<reference evidence="1 2" key="1">
    <citation type="submission" date="2024-02" db="EMBL/GenBank/DDBJ databases">
        <authorList>
            <person name="Vignale AGUSTIN F."/>
            <person name="Sosa J E."/>
            <person name="Modenutti C."/>
        </authorList>
    </citation>
    <scope>NUCLEOTIDE SEQUENCE [LARGE SCALE GENOMIC DNA]</scope>
</reference>
<feature type="non-terminal residue" evidence="1">
    <location>
        <position position="60"/>
    </location>
</feature>
<accession>A0ABC8RYH3</accession>
<name>A0ABC8RYH3_9AQUA</name>
<evidence type="ECO:0000313" key="2">
    <source>
        <dbReference type="Proteomes" id="UP001642360"/>
    </source>
</evidence>
<sequence length="60" mass="6644">CSRHSCHSARCKESHASRQEARGVAHANRQLKKVAHATWHLKTKIHSQSASGSPGHFYLA</sequence>
<organism evidence="1 2">
    <name type="scientific">Ilex paraguariensis</name>
    <name type="common">yerba mate</name>
    <dbReference type="NCBI Taxonomy" id="185542"/>
    <lineage>
        <taxon>Eukaryota</taxon>
        <taxon>Viridiplantae</taxon>
        <taxon>Streptophyta</taxon>
        <taxon>Embryophyta</taxon>
        <taxon>Tracheophyta</taxon>
        <taxon>Spermatophyta</taxon>
        <taxon>Magnoliopsida</taxon>
        <taxon>eudicotyledons</taxon>
        <taxon>Gunneridae</taxon>
        <taxon>Pentapetalae</taxon>
        <taxon>asterids</taxon>
        <taxon>campanulids</taxon>
        <taxon>Aquifoliales</taxon>
        <taxon>Aquifoliaceae</taxon>
        <taxon>Ilex</taxon>
    </lineage>
</organism>
<feature type="non-terminal residue" evidence="1">
    <location>
        <position position="1"/>
    </location>
</feature>
<dbReference type="Proteomes" id="UP001642360">
    <property type="component" value="Unassembled WGS sequence"/>
</dbReference>
<proteinExistence type="predicted"/>
<protein>
    <submittedName>
        <fullName evidence="1">Uncharacterized protein</fullName>
    </submittedName>
</protein>
<keyword evidence="2" id="KW-1185">Reference proteome</keyword>
<evidence type="ECO:0000313" key="1">
    <source>
        <dbReference type="EMBL" id="CAK9149932.1"/>
    </source>
</evidence>
<gene>
    <name evidence="1" type="ORF">ILEXP_LOCUS18037</name>
</gene>
<dbReference type="EMBL" id="CAUOFW020001959">
    <property type="protein sequence ID" value="CAK9149932.1"/>
    <property type="molecule type" value="Genomic_DNA"/>
</dbReference>
<comment type="caution">
    <text evidence="1">The sequence shown here is derived from an EMBL/GenBank/DDBJ whole genome shotgun (WGS) entry which is preliminary data.</text>
</comment>